<dbReference type="SUPFAM" id="SSF50494">
    <property type="entry name" value="Trypsin-like serine proteases"/>
    <property type="match status" value="1"/>
</dbReference>
<proteinExistence type="predicted"/>
<feature type="transmembrane region" description="Helical" evidence="1">
    <location>
        <begin position="104"/>
        <end position="124"/>
    </location>
</feature>
<dbReference type="PRINTS" id="PR00834">
    <property type="entry name" value="PROTEASES2C"/>
</dbReference>
<dbReference type="Pfam" id="PF13365">
    <property type="entry name" value="Trypsin_2"/>
    <property type="match status" value="1"/>
</dbReference>
<accession>A0A0G1M4P5</accession>
<organism evidence="2 3">
    <name type="scientific">Candidatus Amesbacteria bacterium GW2011_GWC2_45_19</name>
    <dbReference type="NCBI Taxonomy" id="1618366"/>
    <lineage>
        <taxon>Bacteria</taxon>
        <taxon>Candidatus Amesiibacteriota</taxon>
    </lineage>
</organism>
<dbReference type="PANTHER" id="PTHR43019">
    <property type="entry name" value="SERINE ENDOPROTEASE DEGS"/>
    <property type="match status" value="1"/>
</dbReference>
<protein>
    <submittedName>
        <fullName evidence="2">Peptidase S1 and S6 chymotrypsin/Hap</fullName>
    </submittedName>
</protein>
<dbReference type="InterPro" id="IPR001940">
    <property type="entry name" value="Peptidase_S1C"/>
</dbReference>
<keyword evidence="1" id="KW-0812">Transmembrane</keyword>
<dbReference type="GO" id="GO:0006508">
    <property type="term" value="P:proteolysis"/>
    <property type="evidence" value="ECO:0007669"/>
    <property type="project" value="InterPro"/>
</dbReference>
<dbReference type="GO" id="GO:0004252">
    <property type="term" value="F:serine-type endopeptidase activity"/>
    <property type="evidence" value="ECO:0007669"/>
    <property type="project" value="InterPro"/>
</dbReference>
<dbReference type="EMBL" id="LCKS01000003">
    <property type="protein sequence ID" value="KKU03216.1"/>
    <property type="molecule type" value="Genomic_DNA"/>
</dbReference>
<evidence type="ECO:0000313" key="2">
    <source>
        <dbReference type="EMBL" id="KKU03216.1"/>
    </source>
</evidence>
<dbReference type="InterPro" id="IPR009003">
    <property type="entry name" value="Peptidase_S1_PA"/>
</dbReference>
<dbReference type="AlphaFoldDB" id="A0A0G1M4P5"/>
<evidence type="ECO:0000256" key="1">
    <source>
        <dbReference type="SAM" id="Phobius"/>
    </source>
</evidence>
<evidence type="ECO:0000313" key="3">
    <source>
        <dbReference type="Proteomes" id="UP000034264"/>
    </source>
</evidence>
<feature type="transmembrane region" description="Helical" evidence="1">
    <location>
        <begin position="78"/>
        <end position="97"/>
    </location>
</feature>
<reference evidence="2 3" key="1">
    <citation type="journal article" date="2015" name="Nature">
        <title>rRNA introns, odd ribosomes, and small enigmatic genomes across a large radiation of phyla.</title>
        <authorList>
            <person name="Brown C.T."/>
            <person name="Hug L.A."/>
            <person name="Thomas B.C."/>
            <person name="Sharon I."/>
            <person name="Castelle C.J."/>
            <person name="Singh A."/>
            <person name="Wilkins M.J."/>
            <person name="Williams K.H."/>
            <person name="Banfield J.F."/>
        </authorList>
    </citation>
    <scope>NUCLEOTIDE SEQUENCE [LARGE SCALE GENOMIC DNA]</scope>
</reference>
<dbReference type="Gene3D" id="2.40.10.120">
    <property type="match status" value="1"/>
</dbReference>
<comment type="caution">
    <text evidence="2">The sequence shown here is derived from an EMBL/GenBank/DDBJ whole genome shotgun (WGS) entry which is preliminary data.</text>
</comment>
<dbReference type="Proteomes" id="UP000034264">
    <property type="component" value="Unassembled WGS sequence"/>
</dbReference>
<dbReference type="PANTHER" id="PTHR43019:SF23">
    <property type="entry name" value="PROTEASE DO-LIKE 5, CHLOROPLASTIC"/>
    <property type="match status" value="1"/>
</dbReference>
<gene>
    <name evidence="2" type="ORF">UX05_C0003G0055</name>
</gene>
<name>A0A0G1M4P5_9BACT</name>
<feature type="transmembrane region" description="Helical" evidence="1">
    <location>
        <begin position="52"/>
        <end position="72"/>
    </location>
</feature>
<keyword evidence="1" id="KW-1133">Transmembrane helix</keyword>
<sequence length="446" mass="50419">MINILERQFDPTSLKLRWTSRLANGFDKLTIKNIKERAGSLLKGLGAYFKRLLFPLYLFPIKLVTYTAYYFVKFLIKFIFAFIGLIFETLIFPFKSLKNFLKSIFILGIFIYLAASLFVIADYLTNQYGYVGKFLCSFGVRDKMIGSVVRVVGGFSEGTGFFIAPNQVITNFHVIADEPSPKIIFPDGSFVTPNKILGNKDVDLAVLFTDKKFPEKVLPLPDKVMLRGDEPLISTGYALGTDLVGKATVVRGNFIDFRKSNKNPVVYLQTNLSLVPGMSGGPLADQCGNVVGINTMGLAGLSMFIAADQAKTMAPGFTDQNITKIEVDPSVSPAEAVKAFYTYLKARRMRDGFNLLSKEYLQKTNYEEWTNRFTDILDVDVIKSERYENSKDTAFVKFSTKNWVDGEAEMHFYEGTWQTIKEAGVYKMLKSKIIEVENPGWDWFYE</sequence>
<keyword evidence="1" id="KW-0472">Membrane</keyword>